<evidence type="ECO:0000256" key="1">
    <source>
        <dbReference type="SAM" id="MobiDB-lite"/>
    </source>
</evidence>
<protein>
    <submittedName>
        <fullName evidence="2">Uncharacterized protein</fullName>
    </submittedName>
</protein>
<dbReference type="Proteomes" id="UP001153712">
    <property type="component" value="Chromosome 2"/>
</dbReference>
<evidence type="ECO:0000313" key="2">
    <source>
        <dbReference type="EMBL" id="CAG9859197.1"/>
    </source>
</evidence>
<keyword evidence="3" id="KW-1185">Reference proteome</keyword>
<organism evidence="2 3">
    <name type="scientific">Phyllotreta striolata</name>
    <name type="common">Striped flea beetle</name>
    <name type="synonym">Crioceris striolata</name>
    <dbReference type="NCBI Taxonomy" id="444603"/>
    <lineage>
        <taxon>Eukaryota</taxon>
        <taxon>Metazoa</taxon>
        <taxon>Ecdysozoa</taxon>
        <taxon>Arthropoda</taxon>
        <taxon>Hexapoda</taxon>
        <taxon>Insecta</taxon>
        <taxon>Pterygota</taxon>
        <taxon>Neoptera</taxon>
        <taxon>Endopterygota</taxon>
        <taxon>Coleoptera</taxon>
        <taxon>Polyphaga</taxon>
        <taxon>Cucujiformia</taxon>
        <taxon>Chrysomeloidea</taxon>
        <taxon>Chrysomelidae</taxon>
        <taxon>Galerucinae</taxon>
        <taxon>Alticini</taxon>
        <taxon>Phyllotreta</taxon>
    </lineage>
</organism>
<dbReference type="EMBL" id="OU900095">
    <property type="protein sequence ID" value="CAG9859197.1"/>
    <property type="molecule type" value="Genomic_DNA"/>
</dbReference>
<reference evidence="2" key="1">
    <citation type="submission" date="2022-01" db="EMBL/GenBank/DDBJ databases">
        <authorList>
            <person name="King R."/>
        </authorList>
    </citation>
    <scope>NUCLEOTIDE SEQUENCE</scope>
</reference>
<sequence>MSVRPAKWLSRNLGGRSPPYAKPACSSIPASERRVCESLSRELSYTWCTCSRYQRKTPNGGRFAYIGEKGGEAEPRIAKGHRRRHANVGGGDDDDDAGSTLIFHRVLCAWRCRRIKGRASIMVRSR</sequence>
<dbReference type="AlphaFoldDB" id="A0A9N9TJ91"/>
<feature type="region of interest" description="Disordered" evidence="1">
    <location>
        <begin position="74"/>
        <end position="94"/>
    </location>
</feature>
<name>A0A9N9TJ91_PHYSR</name>
<evidence type="ECO:0000313" key="3">
    <source>
        <dbReference type="Proteomes" id="UP001153712"/>
    </source>
</evidence>
<gene>
    <name evidence="2" type="ORF">PHYEVI_LOCUS5571</name>
</gene>
<proteinExistence type="predicted"/>
<accession>A0A9N9TJ91</accession>